<evidence type="ECO:0000259" key="2">
    <source>
        <dbReference type="PROSITE" id="PS50041"/>
    </source>
</evidence>
<name>A0A8D0ARN6_SANLU</name>
<evidence type="ECO:0000313" key="4">
    <source>
        <dbReference type="Proteomes" id="UP000694568"/>
    </source>
</evidence>
<dbReference type="PANTHER" id="PTHR45784">
    <property type="entry name" value="C-TYPE LECTIN DOMAIN FAMILY 20 MEMBER A-RELATED"/>
    <property type="match status" value="1"/>
</dbReference>
<dbReference type="InterPro" id="IPR001304">
    <property type="entry name" value="C-type_lectin-like"/>
</dbReference>
<keyword evidence="4" id="KW-1185">Reference proteome</keyword>
<sequence length="141" mass="15661">AMDRRRLSVGLGVSLHGLTTLPCAPFPGSAVTFVFVNIAMSWFDAQTYCREHHTDLASVRNAADNQKVLGAIPYLGIVWIGLFRDTWKWSDGSNSSFRFWQKGQPDSGETCVAADFSNSGKWGDWTCDWKRSFICYGPGEG</sequence>
<dbReference type="PROSITE" id="PS00615">
    <property type="entry name" value="C_TYPE_LECTIN_1"/>
    <property type="match status" value="1"/>
</dbReference>
<dbReference type="Proteomes" id="UP000694568">
    <property type="component" value="Unplaced"/>
</dbReference>
<feature type="domain" description="C-type lectin" evidence="2">
    <location>
        <begin position="33"/>
        <end position="136"/>
    </location>
</feature>
<evidence type="ECO:0000256" key="1">
    <source>
        <dbReference type="ARBA" id="ARBA00023157"/>
    </source>
</evidence>
<reference evidence="3" key="2">
    <citation type="submission" date="2025-09" db="UniProtKB">
        <authorList>
            <consortium name="Ensembl"/>
        </authorList>
    </citation>
    <scope>IDENTIFICATION</scope>
</reference>
<dbReference type="Gene3D" id="3.10.100.10">
    <property type="entry name" value="Mannose-Binding Protein A, subunit A"/>
    <property type="match status" value="1"/>
</dbReference>
<dbReference type="InterPro" id="IPR016186">
    <property type="entry name" value="C-type_lectin-like/link_sf"/>
</dbReference>
<dbReference type="InterPro" id="IPR018378">
    <property type="entry name" value="C-type_lectin_CS"/>
</dbReference>
<protein>
    <recommendedName>
        <fullName evidence="2">C-type lectin domain-containing protein</fullName>
    </recommendedName>
</protein>
<dbReference type="Ensembl" id="ENSSLUT00000057925.1">
    <property type="protein sequence ID" value="ENSSLUP00000056282.1"/>
    <property type="gene ID" value="ENSSLUG00000024283.1"/>
</dbReference>
<keyword evidence="1" id="KW-1015">Disulfide bond</keyword>
<dbReference type="SMART" id="SM00034">
    <property type="entry name" value="CLECT"/>
    <property type="match status" value="1"/>
</dbReference>
<organism evidence="3 4">
    <name type="scientific">Sander lucioperca</name>
    <name type="common">Pike-perch</name>
    <name type="synonym">Perca lucioperca</name>
    <dbReference type="NCBI Taxonomy" id="283035"/>
    <lineage>
        <taxon>Eukaryota</taxon>
        <taxon>Metazoa</taxon>
        <taxon>Chordata</taxon>
        <taxon>Craniata</taxon>
        <taxon>Vertebrata</taxon>
        <taxon>Euteleostomi</taxon>
        <taxon>Actinopterygii</taxon>
        <taxon>Neopterygii</taxon>
        <taxon>Teleostei</taxon>
        <taxon>Neoteleostei</taxon>
        <taxon>Acanthomorphata</taxon>
        <taxon>Eupercaria</taxon>
        <taxon>Perciformes</taxon>
        <taxon>Percoidei</taxon>
        <taxon>Percidae</taxon>
        <taxon>Luciopercinae</taxon>
        <taxon>Sander</taxon>
    </lineage>
</organism>
<dbReference type="PANTHER" id="PTHR45784:SF3">
    <property type="entry name" value="C-TYPE LECTIN DOMAIN FAMILY 4 MEMBER K-LIKE-RELATED"/>
    <property type="match status" value="1"/>
</dbReference>
<dbReference type="PROSITE" id="PS50041">
    <property type="entry name" value="C_TYPE_LECTIN_2"/>
    <property type="match status" value="1"/>
</dbReference>
<dbReference type="AlphaFoldDB" id="A0A8D0ARN6"/>
<evidence type="ECO:0000313" key="3">
    <source>
        <dbReference type="Ensembl" id="ENSSLUP00000056282.1"/>
    </source>
</evidence>
<accession>A0A8D0ARN6</accession>
<proteinExistence type="predicted"/>
<dbReference type="SUPFAM" id="SSF56436">
    <property type="entry name" value="C-type lectin-like"/>
    <property type="match status" value="1"/>
</dbReference>
<dbReference type="InterPro" id="IPR016187">
    <property type="entry name" value="CTDL_fold"/>
</dbReference>
<dbReference type="Pfam" id="PF00059">
    <property type="entry name" value="Lectin_C"/>
    <property type="match status" value="1"/>
</dbReference>
<dbReference type="GeneTree" id="ENSGT01100000263473"/>
<reference evidence="3" key="1">
    <citation type="submission" date="2025-08" db="UniProtKB">
        <authorList>
            <consortium name="Ensembl"/>
        </authorList>
    </citation>
    <scope>IDENTIFICATION</scope>
</reference>
<dbReference type="CDD" id="cd03602">
    <property type="entry name" value="CLECT_1"/>
    <property type="match status" value="1"/>
</dbReference>